<keyword evidence="2" id="KW-1185">Reference proteome</keyword>
<evidence type="ECO:0000313" key="2">
    <source>
        <dbReference type="Proteomes" id="UP001141806"/>
    </source>
</evidence>
<reference evidence="1" key="1">
    <citation type="journal article" date="2023" name="Plant J.">
        <title>The genome of the king protea, Protea cynaroides.</title>
        <authorList>
            <person name="Chang J."/>
            <person name="Duong T.A."/>
            <person name="Schoeman C."/>
            <person name="Ma X."/>
            <person name="Roodt D."/>
            <person name="Barker N."/>
            <person name="Li Z."/>
            <person name="Van de Peer Y."/>
            <person name="Mizrachi E."/>
        </authorList>
    </citation>
    <scope>NUCLEOTIDE SEQUENCE</scope>
    <source>
        <tissue evidence="1">Young leaves</tissue>
    </source>
</reference>
<protein>
    <submittedName>
        <fullName evidence="1">Uncharacterized protein</fullName>
    </submittedName>
</protein>
<comment type="caution">
    <text evidence="1">The sequence shown here is derived from an EMBL/GenBank/DDBJ whole genome shotgun (WGS) entry which is preliminary data.</text>
</comment>
<proteinExistence type="predicted"/>
<name>A0A9Q0QNV9_9MAGN</name>
<dbReference type="EMBL" id="JAMYWD010000007">
    <property type="protein sequence ID" value="KAJ4966535.1"/>
    <property type="molecule type" value="Genomic_DNA"/>
</dbReference>
<organism evidence="1 2">
    <name type="scientific">Protea cynaroides</name>
    <dbReference type="NCBI Taxonomy" id="273540"/>
    <lineage>
        <taxon>Eukaryota</taxon>
        <taxon>Viridiplantae</taxon>
        <taxon>Streptophyta</taxon>
        <taxon>Embryophyta</taxon>
        <taxon>Tracheophyta</taxon>
        <taxon>Spermatophyta</taxon>
        <taxon>Magnoliopsida</taxon>
        <taxon>Proteales</taxon>
        <taxon>Proteaceae</taxon>
        <taxon>Protea</taxon>
    </lineage>
</organism>
<dbReference type="Proteomes" id="UP001141806">
    <property type="component" value="Unassembled WGS sequence"/>
</dbReference>
<evidence type="ECO:0000313" key="1">
    <source>
        <dbReference type="EMBL" id="KAJ4966535.1"/>
    </source>
</evidence>
<gene>
    <name evidence="1" type="ORF">NE237_018384</name>
</gene>
<dbReference type="AlphaFoldDB" id="A0A9Q0QNV9"/>
<sequence>MALALDARIAMRASNNRASSLLASDHDPNHRVWISFGSYSLEMVRISSICSQGREGNLSSALARVNAGTRVALGARGEGDRPPVANSVGGAAGNHFLGGAFPISHVSSAGKFARQFEESGHLPRLGMVEAGQGSAAAGGGAEIQFKKFFSDLSFSSSASLNNSANRGWLK</sequence>
<accession>A0A9Q0QNV9</accession>